<reference evidence="5" key="1">
    <citation type="journal article" date="2023" name="Microb. Genom.">
        <title>Mesoterricola silvestris gen. nov., sp. nov., Mesoterricola sediminis sp. nov., Geothrix oryzae sp. nov., Geothrix edaphica sp. nov., Geothrix rubra sp. nov., and Geothrix limicola sp. nov., six novel members of Acidobacteriota isolated from soils.</title>
        <authorList>
            <person name="Weisberg A.J."/>
            <person name="Pearce E."/>
            <person name="Kramer C.G."/>
            <person name="Chang J.H."/>
            <person name="Clarke C.R."/>
        </authorList>
    </citation>
    <scope>NUCLEOTIDE SEQUENCE</scope>
    <source>
        <strain evidence="5">NRRL_B-16521</strain>
    </source>
</reference>
<dbReference type="PROSITE" id="PS01358">
    <property type="entry name" value="ZF_RANBP2_1"/>
    <property type="match status" value="1"/>
</dbReference>
<accession>A0AAP6ELA9</accession>
<evidence type="ECO:0000256" key="3">
    <source>
        <dbReference type="ARBA" id="ARBA00022833"/>
    </source>
</evidence>
<evidence type="ECO:0000259" key="4">
    <source>
        <dbReference type="PROSITE" id="PS50199"/>
    </source>
</evidence>
<protein>
    <recommendedName>
        <fullName evidence="4">RanBP2-type domain-containing protein</fullName>
    </recommendedName>
</protein>
<name>A0AAP6ELA9_9ACTN</name>
<dbReference type="RefSeq" id="WP_050987442.1">
    <property type="nucleotide sequence ID" value="NZ_JAGJBY010000003.1"/>
</dbReference>
<keyword evidence="3" id="KW-0862">Zinc</keyword>
<evidence type="ECO:0000313" key="5">
    <source>
        <dbReference type="EMBL" id="MDX2966470.1"/>
    </source>
</evidence>
<dbReference type="GeneID" id="69813921"/>
<dbReference type="AlphaFoldDB" id="A0AAP6ELA9"/>
<dbReference type="InterPro" id="IPR001876">
    <property type="entry name" value="Znf_RanBP2"/>
</dbReference>
<keyword evidence="2" id="KW-0863">Zinc-finger</keyword>
<dbReference type="EMBL" id="JARAWC010000059">
    <property type="protein sequence ID" value="MDX2966470.1"/>
    <property type="molecule type" value="Genomic_DNA"/>
</dbReference>
<dbReference type="GO" id="GO:0008270">
    <property type="term" value="F:zinc ion binding"/>
    <property type="evidence" value="ECO:0007669"/>
    <property type="project" value="UniProtKB-KW"/>
</dbReference>
<evidence type="ECO:0000313" key="6">
    <source>
        <dbReference type="Proteomes" id="UP001282288"/>
    </source>
</evidence>
<dbReference type="Proteomes" id="UP001282288">
    <property type="component" value="Unassembled WGS sequence"/>
</dbReference>
<comment type="caution">
    <text evidence="5">The sequence shown here is derived from an EMBL/GenBank/DDBJ whole genome shotgun (WGS) entry which is preliminary data.</text>
</comment>
<gene>
    <name evidence="5" type="ORF">PV399_43195</name>
</gene>
<sequence>MHVGNRIELTARIEAFDRVAEIGDQGVIQEMHTGGHLTVRMDDGRPQFPRHDEVTVLHGADPASTYERDLAAAKRARRVWGCTCGADNPASYDACHECQRPSWSCAACGTVNTCGRSDCDECGNTMPAELLGDREEGFEMTYEEWITTQIGPRVVGGRYDHGDDASSYEVLGIEPGPRPLGTWPVWQITVRGTDGQERTHCSGWDPRRDRVRTEQTC</sequence>
<keyword evidence="1" id="KW-0479">Metal-binding</keyword>
<proteinExistence type="predicted"/>
<evidence type="ECO:0000256" key="2">
    <source>
        <dbReference type="ARBA" id="ARBA00022771"/>
    </source>
</evidence>
<evidence type="ECO:0000256" key="1">
    <source>
        <dbReference type="ARBA" id="ARBA00022723"/>
    </source>
</evidence>
<feature type="domain" description="RanBP2-type" evidence="4">
    <location>
        <begin position="99"/>
        <end position="128"/>
    </location>
</feature>
<dbReference type="PROSITE" id="PS50199">
    <property type="entry name" value="ZF_RANBP2_2"/>
    <property type="match status" value="1"/>
</dbReference>
<organism evidence="5 6">
    <name type="scientific">Streptomyces acidiscabies</name>
    <dbReference type="NCBI Taxonomy" id="42234"/>
    <lineage>
        <taxon>Bacteria</taxon>
        <taxon>Bacillati</taxon>
        <taxon>Actinomycetota</taxon>
        <taxon>Actinomycetes</taxon>
        <taxon>Kitasatosporales</taxon>
        <taxon>Streptomycetaceae</taxon>
        <taxon>Streptomyces</taxon>
    </lineage>
</organism>